<comment type="caution">
    <text evidence="1">The sequence shown here is derived from an EMBL/GenBank/DDBJ whole genome shotgun (WGS) entry which is preliminary data.</text>
</comment>
<reference evidence="1 2" key="1">
    <citation type="submission" date="2017-03" db="EMBL/GenBank/DDBJ databases">
        <title>Genomes of endolithic fungi from Antarctica.</title>
        <authorList>
            <person name="Coleine C."/>
            <person name="Masonjones S."/>
            <person name="Stajich J.E."/>
        </authorList>
    </citation>
    <scope>NUCLEOTIDE SEQUENCE [LARGE SCALE GENOMIC DNA]</scope>
    <source>
        <strain evidence="1 2">CCFEE 6315</strain>
    </source>
</reference>
<organism evidence="1 2">
    <name type="scientific">Salinomyces thailandicus</name>
    <dbReference type="NCBI Taxonomy" id="706561"/>
    <lineage>
        <taxon>Eukaryota</taxon>
        <taxon>Fungi</taxon>
        <taxon>Dikarya</taxon>
        <taxon>Ascomycota</taxon>
        <taxon>Pezizomycotina</taxon>
        <taxon>Dothideomycetes</taxon>
        <taxon>Dothideomycetidae</taxon>
        <taxon>Mycosphaerellales</taxon>
        <taxon>Teratosphaeriaceae</taxon>
        <taxon>Salinomyces</taxon>
    </lineage>
</organism>
<proteinExistence type="predicted"/>
<dbReference type="PANTHER" id="PTHR37852:SF1">
    <property type="entry name" value="HIG1 DOMAIN-CONTAINING PROTEIN"/>
    <property type="match status" value="1"/>
</dbReference>
<dbReference type="EMBL" id="NAJL01000007">
    <property type="protein sequence ID" value="TKA31648.1"/>
    <property type="molecule type" value="Genomic_DNA"/>
</dbReference>
<accession>A0A4U0U8Y5</accession>
<dbReference type="AlphaFoldDB" id="A0A4U0U8Y5"/>
<evidence type="ECO:0000313" key="2">
    <source>
        <dbReference type="Proteomes" id="UP000308549"/>
    </source>
</evidence>
<name>A0A4U0U8Y5_9PEZI</name>
<evidence type="ECO:0000313" key="1">
    <source>
        <dbReference type="EMBL" id="TKA31648.1"/>
    </source>
</evidence>
<dbReference type="PANTHER" id="PTHR37852">
    <property type="entry name" value="YALI0B21208P"/>
    <property type="match status" value="1"/>
</dbReference>
<dbReference type="OrthoDB" id="5584028at2759"/>
<gene>
    <name evidence="1" type="ORF">B0A50_01725</name>
</gene>
<protein>
    <submittedName>
        <fullName evidence="1">Uncharacterized protein</fullName>
    </submittedName>
</protein>
<dbReference type="Proteomes" id="UP000308549">
    <property type="component" value="Unassembled WGS sequence"/>
</dbReference>
<sequence>MATPDLSTTMSESATLDHIRTHDRLSLPLPLRLPLALALSSTAGFVLGTYHGSSETGLRFRAENAHRFPTTQTGWYLYHKSKNYHMALGGISEGIRMGLRQAAWVGLFVVMEEGLDRGRAGAVRAWRGAGGETEVAGNRDFVSTVFAGVGTAGVFSAWQRFPAPTAVRVARMGAKVGLVFGLVQDALGALRGRRLGYVEFIKKHVVGVKEGGDKTGTLGAAVG</sequence>
<keyword evidence="2" id="KW-1185">Reference proteome</keyword>